<evidence type="ECO:0000256" key="13">
    <source>
        <dbReference type="HAMAP-Rule" id="MF_01398"/>
    </source>
</evidence>
<comment type="subunit">
    <text evidence="13">F-type ATPases have 2 components, F(1) - the catalytic core - and F(0) - the membrane proton channel. F(1) has five subunits: alpha(3), beta(3), gamma(1), delta(1), epsilon(1). F(0) has three main subunits: a(1), b(2) and c(10-14). The alpha and beta chains form an alternating ring which encloses part of the gamma chain. F(1) is attached to F(0) by a central stalk formed by the gamma and epsilon chains, while a peripheral stalk is formed by the delta and b chains.</text>
</comment>
<dbReference type="NCBIfam" id="TIGR01144">
    <property type="entry name" value="ATP_synt_b"/>
    <property type="match status" value="1"/>
</dbReference>
<dbReference type="GO" id="GO:0045259">
    <property type="term" value="C:proton-transporting ATP synthase complex"/>
    <property type="evidence" value="ECO:0007669"/>
    <property type="project" value="UniProtKB-KW"/>
</dbReference>
<dbReference type="InterPro" id="IPR005864">
    <property type="entry name" value="ATP_synth_F0_bsu_bac"/>
</dbReference>
<evidence type="ECO:0000256" key="10">
    <source>
        <dbReference type="ARBA" id="ARBA00023310"/>
    </source>
</evidence>
<dbReference type="GO" id="GO:0012505">
    <property type="term" value="C:endomembrane system"/>
    <property type="evidence" value="ECO:0007669"/>
    <property type="project" value="UniProtKB-SubCell"/>
</dbReference>
<evidence type="ECO:0000256" key="9">
    <source>
        <dbReference type="ARBA" id="ARBA00023136"/>
    </source>
</evidence>
<dbReference type="InterPro" id="IPR028987">
    <property type="entry name" value="ATP_synth_B-like_membr_sf"/>
</dbReference>
<keyword evidence="2 13" id="KW-0813">Transport</keyword>
<evidence type="ECO:0000256" key="5">
    <source>
        <dbReference type="ARBA" id="ARBA00022692"/>
    </source>
</evidence>
<name>A0A0G0JI61_9BACT</name>
<dbReference type="Pfam" id="PF00430">
    <property type="entry name" value="ATP-synt_B"/>
    <property type="match status" value="1"/>
</dbReference>
<evidence type="ECO:0000256" key="12">
    <source>
        <dbReference type="ARBA" id="ARBA00037847"/>
    </source>
</evidence>
<gene>
    <name evidence="13" type="primary">atpF</name>
    <name evidence="16" type="ORF">US86_C0005G0058</name>
</gene>
<evidence type="ECO:0000256" key="4">
    <source>
        <dbReference type="ARBA" id="ARBA00022547"/>
    </source>
</evidence>
<evidence type="ECO:0000256" key="11">
    <source>
        <dbReference type="ARBA" id="ARBA00025198"/>
    </source>
</evidence>
<evidence type="ECO:0000256" key="1">
    <source>
        <dbReference type="ARBA" id="ARBA00005513"/>
    </source>
</evidence>
<keyword evidence="9 13" id="KW-0472">Membrane</keyword>
<keyword evidence="4 13" id="KW-0138">CF(0)</keyword>
<dbReference type="Proteomes" id="UP000034235">
    <property type="component" value="Unassembled WGS sequence"/>
</dbReference>
<evidence type="ECO:0000256" key="8">
    <source>
        <dbReference type="ARBA" id="ARBA00023065"/>
    </source>
</evidence>
<accession>A0A0G0JI61</accession>
<proteinExistence type="inferred from homology"/>
<dbReference type="SUPFAM" id="SSF81573">
    <property type="entry name" value="F1F0 ATP synthase subunit B, membrane domain"/>
    <property type="match status" value="1"/>
</dbReference>
<dbReference type="PANTHER" id="PTHR33445">
    <property type="entry name" value="ATP SYNTHASE SUBUNIT B', CHLOROPLASTIC"/>
    <property type="match status" value="1"/>
</dbReference>
<evidence type="ECO:0000313" key="16">
    <source>
        <dbReference type="EMBL" id="KKQ66447.1"/>
    </source>
</evidence>
<dbReference type="GO" id="GO:0005886">
    <property type="term" value="C:plasma membrane"/>
    <property type="evidence" value="ECO:0007669"/>
    <property type="project" value="UniProtKB-SubCell"/>
</dbReference>
<dbReference type="Gene3D" id="6.10.250.1580">
    <property type="match status" value="1"/>
</dbReference>
<evidence type="ECO:0000256" key="6">
    <source>
        <dbReference type="ARBA" id="ARBA00022781"/>
    </source>
</evidence>
<feature type="coiled-coil region" evidence="15">
    <location>
        <begin position="37"/>
        <end position="92"/>
    </location>
</feature>
<comment type="subcellular location">
    <subcellularLocation>
        <location evidence="13">Cell membrane</location>
        <topology evidence="13">Single-pass membrane protein</topology>
    </subcellularLocation>
    <subcellularLocation>
        <location evidence="12">Endomembrane system</location>
        <topology evidence="12">Single-pass membrane protein</topology>
    </subcellularLocation>
</comment>
<dbReference type="GO" id="GO:0046961">
    <property type="term" value="F:proton-transporting ATPase activity, rotational mechanism"/>
    <property type="evidence" value="ECO:0007669"/>
    <property type="project" value="TreeGrafter"/>
</dbReference>
<feature type="transmembrane region" description="Helical" evidence="13">
    <location>
        <begin position="12"/>
        <end position="28"/>
    </location>
</feature>
<evidence type="ECO:0000256" key="14">
    <source>
        <dbReference type="RuleBase" id="RU003848"/>
    </source>
</evidence>
<evidence type="ECO:0000313" key="17">
    <source>
        <dbReference type="Proteomes" id="UP000034235"/>
    </source>
</evidence>
<keyword evidence="5 13" id="KW-0812">Transmembrane</keyword>
<dbReference type="GO" id="GO:0046933">
    <property type="term" value="F:proton-transporting ATP synthase activity, rotational mechanism"/>
    <property type="evidence" value="ECO:0007669"/>
    <property type="project" value="UniProtKB-UniRule"/>
</dbReference>
<keyword evidence="7 13" id="KW-1133">Transmembrane helix</keyword>
<keyword evidence="8 13" id="KW-0406">Ion transport</keyword>
<dbReference type="AlphaFoldDB" id="A0A0G0JI61"/>
<dbReference type="InterPro" id="IPR050059">
    <property type="entry name" value="ATP_synthase_B_chain"/>
</dbReference>
<evidence type="ECO:0000256" key="15">
    <source>
        <dbReference type="SAM" id="Coils"/>
    </source>
</evidence>
<comment type="function">
    <text evidence="11 13">F(1)F(0) ATP synthase produces ATP from ADP in the presence of a proton or sodium gradient. F-type ATPases consist of two structural domains, F(1) containing the extramembraneous catalytic core and F(0) containing the membrane proton channel, linked together by a central stalk and a peripheral stalk. During catalysis, ATP synthesis in the catalytic domain of F(1) is coupled via a rotary mechanism of the central stalk subunits to proton translocation.</text>
</comment>
<comment type="function">
    <text evidence="13">Component of the F(0) channel, it forms part of the peripheral stalk, linking F(1) to F(0).</text>
</comment>
<keyword evidence="10 13" id="KW-0066">ATP synthesis</keyword>
<keyword evidence="3 13" id="KW-1003">Cell membrane</keyword>
<dbReference type="EMBL" id="LBUP01000005">
    <property type="protein sequence ID" value="KKQ66447.1"/>
    <property type="molecule type" value="Genomic_DNA"/>
</dbReference>
<dbReference type="PANTHER" id="PTHR33445:SF1">
    <property type="entry name" value="ATP SYNTHASE SUBUNIT B"/>
    <property type="match status" value="1"/>
</dbReference>
<keyword evidence="6 13" id="KW-0375">Hydrogen ion transport</keyword>
<dbReference type="HAMAP" id="MF_01398">
    <property type="entry name" value="ATP_synth_b_bprime"/>
    <property type="match status" value="1"/>
</dbReference>
<keyword evidence="15" id="KW-0175">Coiled coil</keyword>
<sequence>MEIFNEFGVQPLLLLAQVVNFLILLFILKKFLYKPILNILEERKQKITSSLKNAEEIEKRLQKIESERDEALKKASKEAKELLQSASESADQIIQDAHSKAQKDIQDLVKKTKAVLDAERESLHKEIRDEIADIVVASLEKIAQKSLSEKEKQEFVQKSIKEL</sequence>
<comment type="caution">
    <text evidence="16">The sequence shown here is derived from an EMBL/GenBank/DDBJ whole genome shotgun (WGS) entry which is preliminary data.</text>
</comment>
<dbReference type="InterPro" id="IPR002146">
    <property type="entry name" value="ATP_synth_b/b'su_bac/chlpt"/>
</dbReference>
<protein>
    <recommendedName>
        <fullName evidence="13">ATP synthase subunit b</fullName>
    </recommendedName>
    <alternativeName>
        <fullName evidence="13">ATP synthase F(0) sector subunit b</fullName>
    </alternativeName>
    <alternativeName>
        <fullName evidence="13">ATPase subunit I</fullName>
    </alternativeName>
    <alternativeName>
        <fullName evidence="13">F-type ATPase subunit b</fullName>
        <shortName evidence="13">F-ATPase subunit b</shortName>
    </alternativeName>
</protein>
<dbReference type="CDD" id="cd06503">
    <property type="entry name" value="ATP-synt_Fo_b"/>
    <property type="match status" value="1"/>
</dbReference>
<organism evidence="16 17">
    <name type="scientific">Candidatus Daviesbacteria bacterium GW2011_GWA2_38_24</name>
    <dbReference type="NCBI Taxonomy" id="1618422"/>
    <lineage>
        <taxon>Bacteria</taxon>
        <taxon>Candidatus Daviesiibacteriota</taxon>
    </lineage>
</organism>
<reference evidence="16 17" key="1">
    <citation type="journal article" date="2015" name="Nature">
        <title>rRNA introns, odd ribosomes, and small enigmatic genomes across a large radiation of phyla.</title>
        <authorList>
            <person name="Brown C.T."/>
            <person name="Hug L.A."/>
            <person name="Thomas B.C."/>
            <person name="Sharon I."/>
            <person name="Castelle C.J."/>
            <person name="Singh A."/>
            <person name="Wilkins M.J."/>
            <person name="Williams K.H."/>
            <person name="Banfield J.F."/>
        </authorList>
    </citation>
    <scope>NUCLEOTIDE SEQUENCE [LARGE SCALE GENOMIC DNA]</scope>
</reference>
<evidence type="ECO:0000256" key="2">
    <source>
        <dbReference type="ARBA" id="ARBA00022448"/>
    </source>
</evidence>
<evidence type="ECO:0000256" key="7">
    <source>
        <dbReference type="ARBA" id="ARBA00022989"/>
    </source>
</evidence>
<comment type="similarity">
    <text evidence="1 13 14">Belongs to the ATPase B chain family.</text>
</comment>
<evidence type="ECO:0000256" key="3">
    <source>
        <dbReference type="ARBA" id="ARBA00022475"/>
    </source>
</evidence>